<dbReference type="RefSeq" id="WP_061660810.1">
    <property type="nucleotide sequence ID" value="NZ_NVNL01000013.1"/>
</dbReference>
<dbReference type="Proteomes" id="UP000220702">
    <property type="component" value="Unassembled WGS sequence"/>
</dbReference>
<dbReference type="AlphaFoldDB" id="A0A9X6TPQ7"/>
<proteinExistence type="predicted"/>
<gene>
    <name evidence="1" type="ORF">CON71_09235</name>
</gene>
<organism evidence="1 2">
    <name type="scientific">Bacillus thuringiensis</name>
    <dbReference type="NCBI Taxonomy" id="1428"/>
    <lineage>
        <taxon>Bacteria</taxon>
        <taxon>Bacillati</taxon>
        <taxon>Bacillota</taxon>
        <taxon>Bacilli</taxon>
        <taxon>Bacillales</taxon>
        <taxon>Bacillaceae</taxon>
        <taxon>Bacillus</taxon>
        <taxon>Bacillus cereus group</taxon>
    </lineage>
</organism>
<sequence length="80" mass="9177">MVRSPDDGVILGEKFIGNDEHEVFYNLFEQENHVVTVYRSHVESFNCNIVNPQEVFISSTLNNSESIMLGLNSQALFWVK</sequence>
<evidence type="ECO:0000313" key="1">
    <source>
        <dbReference type="EMBL" id="PEA90147.1"/>
    </source>
</evidence>
<protein>
    <submittedName>
        <fullName evidence="1">DNA recombinase</fullName>
    </submittedName>
</protein>
<dbReference type="EMBL" id="NVNL01000013">
    <property type="protein sequence ID" value="PEA90147.1"/>
    <property type="molecule type" value="Genomic_DNA"/>
</dbReference>
<name>A0A9X6TPQ7_BACTU</name>
<reference evidence="1 2" key="1">
    <citation type="submission" date="2017-09" db="EMBL/GenBank/DDBJ databases">
        <title>Large-scale bioinformatics analysis of Bacillus genomes uncovers conserved roles of natural products in bacterial physiology.</title>
        <authorList>
            <consortium name="Agbiome Team Llc"/>
            <person name="Bleich R.M."/>
            <person name="Grubbs K.J."/>
            <person name="Santa Maria K.C."/>
            <person name="Allen S.E."/>
            <person name="Farag S."/>
            <person name="Shank E.A."/>
            <person name="Bowers A."/>
        </authorList>
    </citation>
    <scope>NUCLEOTIDE SEQUENCE [LARGE SCALE GENOMIC DNA]</scope>
    <source>
        <strain evidence="1 2">AFS089089</strain>
    </source>
</reference>
<accession>A0A9X6TPQ7</accession>
<evidence type="ECO:0000313" key="2">
    <source>
        <dbReference type="Proteomes" id="UP000220702"/>
    </source>
</evidence>
<comment type="caution">
    <text evidence="1">The sequence shown here is derived from an EMBL/GenBank/DDBJ whole genome shotgun (WGS) entry which is preliminary data.</text>
</comment>